<organism evidence="2 3">
    <name type="scientific">Sphingomonas aurantiaca</name>
    <dbReference type="NCBI Taxonomy" id="185949"/>
    <lineage>
        <taxon>Bacteria</taxon>
        <taxon>Pseudomonadati</taxon>
        <taxon>Pseudomonadota</taxon>
        <taxon>Alphaproteobacteria</taxon>
        <taxon>Sphingomonadales</taxon>
        <taxon>Sphingomonadaceae</taxon>
        <taxon>Sphingomonas</taxon>
    </lineage>
</organism>
<dbReference type="AlphaFoldDB" id="A0A5E7XU03"/>
<sequence>MDDLSAESASSRSVDADVTQRIVGPRRGSAAAKQKRDAGGRFSPRRARKVAGAPRGRSGRSGASHHARLSHLALVRVLVELEHRVGRLEAERDGVTWSDPVQQVPANVHGLRAVESKRVAQTVAILTDVIVDLAVARDEVIRHDAEKLAEILSKRLGRRVWGRTLYRAPYDGIWREPEELVGQSIVDGAASFSERARLPRRHLIYRIERMQRMRDELLAFLRTRLVARSEEDPDAWTPLAPPRPRGSALHLI</sequence>
<feature type="region of interest" description="Disordered" evidence="1">
    <location>
        <begin position="1"/>
        <end position="65"/>
    </location>
</feature>
<accession>A0A5E7XU03</accession>
<dbReference type="Proteomes" id="UP000326857">
    <property type="component" value="Unassembled WGS sequence"/>
</dbReference>
<evidence type="ECO:0000313" key="3">
    <source>
        <dbReference type="Proteomes" id="UP000326857"/>
    </source>
</evidence>
<name>A0A5E7XU03_9SPHN</name>
<protein>
    <submittedName>
        <fullName evidence="2">Uncharacterized protein</fullName>
    </submittedName>
</protein>
<gene>
    <name evidence="2" type="ORF">SPHINGO391_210020</name>
</gene>
<feature type="region of interest" description="Disordered" evidence="1">
    <location>
        <begin position="233"/>
        <end position="252"/>
    </location>
</feature>
<evidence type="ECO:0000256" key="1">
    <source>
        <dbReference type="SAM" id="MobiDB-lite"/>
    </source>
</evidence>
<dbReference type="RefSeq" id="WP_151989704.1">
    <property type="nucleotide sequence ID" value="NZ_LR701514.1"/>
</dbReference>
<feature type="compositionally biased region" description="Low complexity" evidence="1">
    <location>
        <begin position="51"/>
        <end position="62"/>
    </location>
</feature>
<reference evidence="2 3" key="1">
    <citation type="submission" date="2019-09" db="EMBL/GenBank/DDBJ databases">
        <authorList>
            <person name="Dittami M. S."/>
        </authorList>
    </citation>
    <scope>NUCLEOTIDE SEQUENCE [LARGE SCALE GENOMIC DNA]</scope>
    <source>
        <strain evidence="2">SPHINGO391</strain>
    </source>
</reference>
<dbReference type="EMBL" id="CABVLI010000014">
    <property type="protein sequence ID" value="VVS97952.1"/>
    <property type="molecule type" value="Genomic_DNA"/>
</dbReference>
<proteinExistence type="predicted"/>
<evidence type="ECO:0000313" key="2">
    <source>
        <dbReference type="EMBL" id="VVS97952.1"/>
    </source>
</evidence>